<accession>A0A8T8SM87</accession>
<proteinExistence type="predicted"/>
<evidence type="ECO:0000313" key="3">
    <source>
        <dbReference type="EMBL" id="KAE8243422.1"/>
    </source>
</evidence>
<evidence type="ECO:0000256" key="1">
    <source>
        <dbReference type="SAM" id="MobiDB-lite"/>
    </source>
</evidence>
<dbReference type="AlphaFoldDB" id="A0A8T8SM87"/>
<evidence type="ECO:0000313" key="5">
    <source>
        <dbReference type="Proteomes" id="UP000836402"/>
    </source>
</evidence>
<feature type="compositionally biased region" description="Low complexity" evidence="1">
    <location>
        <begin position="199"/>
        <end position="208"/>
    </location>
</feature>
<dbReference type="Proteomes" id="UP000077671">
    <property type="component" value="Unassembled WGS sequence"/>
</dbReference>
<evidence type="ECO:0000313" key="4">
    <source>
        <dbReference type="Proteomes" id="UP000077671"/>
    </source>
</evidence>
<reference evidence="2" key="3">
    <citation type="submission" date="2020-10" db="EMBL/GenBank/DDBJ databases">
        <authorList>
            <person name="Sedaghatjoo S."/>
        </authorList>
    </citation>
    <scope>NUCLEOTIDE SEQUENCE</scope>
    <source>
        <strain evidence="2">AZH3</strain>
    </source>
</reference>
<organism evidence="3 4">
    <name type="scientific">Tilletia caries</name>
    <name type="common">wheat bunt fungus</name>
    <dbReference type="NCBI Taxonomy" id="13290"/>
    <lineage>
        <taxon>Eukaryota</taxon>
        <taxon>Fungi</taxon>
        <taxon>Dikarya</taxon>
        <taxon>Basidiomycota</taxon>
        <taxon>Ustilaginomycotina</taxon>
        <taxon>Exobasidiomycetes</taxon>
        <taxon>Tilletiales</taxon>
        <taxon>Tilletiaceae</taxon>
        <taxon>Tilletia</taxon>
    </lineage>
</organism>
<protein>
    <submittedName>
        <fullName evidence="3">Uncharacterized protein</fullName>
    </submittedName>
</protein>
<dbReference type="Proteomes" id="UP000836402">
    <property type="component" value="Unassembled WGS sequence"/>
</dbReference>
<keyword evidence="5" id="KW-1185">Reference proteome</keyword>
<reference evidence="3" key="2">
    <citation type="journal article" date="2019" name="IMA Fungus">
        <title>Genome sequencing and comparison of five Tilletia species to identify candidate genes for the detection of regulated species infecting wheat.</title>
        <authorList>
            <person name="Nguyen H.D.T."/>
            <person name="Sultana T."/>
            <person name="Kesanakurti P."/>
            <person name="Hambleton S."/>
        </authorList>
    </citation>
    <scope>NUCLEOTIDE SEQUENCE</scope>
    <source>
        <strain evidence="3">DAOMC 238032</strain>
    </source>
</reference>
<dbReference type="EMBL" id="CAJHJG010002723">
    <property type="protein sequence ID" value="CAD6922610.1"/>
    <property type="molecule type" value="Genomic_DNA"/>
</dbReference>
<feature type="region of interest" description="Disordered" evidence="1">
    <location>
        <begin position="181"/>
        <end position="208"/>
    </location>
</feature>
<dbReference type="EMBL" id="LWDD02001990">
    <property type="protein sequence ID" value="KAE8243422.1"/>
    <property type="molecule type" value="Genomic_DNA"/>
</dbReference>
<comment type="caution">
    <text evidence="3">The sequence shown here is derived from an EMBL/GenBank/DDBJ whole genome shotgun (WGS) entry which is preliminary data.</text>
</comment>
<feature type="compositionally biased region" description="Pro residues" evidence="1">
    <location>
        <begin position="186"/>
        <end position="198"/>
    </location>
</feature>
<gene>
    <name evidence="3" type="ORF">A4X03_0g7771</name>
    <name evidence="2" type="ORF">JKIAZH3_G5475</name>
</gene>
<feature type="compositionally biased region" description="Low complexity" evidence="1">
    <location>
        <begin position="113"/>
        <end position="134"/>
    </location>
</feature>
<name>A0A8T8SM87_9BASI</name>
<reference evidence="3" key="1">
    <citation type="submission" date="2016-04" db="EMBL/GenBank/DDBJ databases">
        <authorList>
            <person name="Nguyen H.D."/>
            <person name="Kesanakurti P."/>
            <person name="Cullis J."/>
            <person name="Levesque C.A."/>
            <person name="Hambleton S."/>
        </authorList>
    </citation>
    <scope>NUCLEOTIDE SEQUENCE</scope>
    <source>
        <strain evidence="3">DAOMC 238032</strain>
    </source>
</reference>
<evidence type="ECO:0000313" key="2">
    <source>
        <dbReference type="EMBL" id="CAD6922610.1"/>
    </source>
</evidence>
<sequence>MDAACLDLPRRRRQRQRTACDVAAVQEVTRRDHCNQPFRGAASHIPTTSSNHHRWSLLIYSKSNVLDLRAAQRTFDGAYARTILGRTQVTYFTHPRPRLPDINHARRSRPHRSSQSSFSPSRPRLPRHPASSPRRGIDSALSVGRGIITPHSIQLLVVPNSDHFTAAKAVLAAVSVSPCGFSDPGPTRPSCPPSPPPSKSSTTCTSLD</sequence>
<feature type="region of interest" description="Disordered" evidence="1">
    <location>
        <begin position="94"/>
        <end position="138"/>
    </location>
</feature>